<evidence type="ECO:0000313" key="3">
    <source>
        <dbReference type="Proteomes" id="UP001207116"/>
    </source>
</evidence>
<gene>
    <name evidence="2" type="ORF">OO016_07665</name>
</gene>
<sequence>MQKVLIITYYWPPAGGPGVQRWLKFARYLREFDVEPVIYTPSNADYPVLDQELEKELPEGIRVHRRPIFEPYRLARFFSREKTDVIRTGIIPSDRQSLMDRLLLWIRGNLFIPDARKFWVKPSIRFLQELHKKEAFDTIITTGPPHSVHLIGLQLKEQLKITWCADFRDPWTSIGYHKQLKLGNAAKKKHLRMEKQVLNTADWILVTSNTTKKEFEGITSKPVHVITNGYDLGYEKPEVPDSGFTISHIGSLLSKRNPENLWKILGELLQENSEMRKHLKLQLIGLVSQEVLDSLEKHGLITYTQRVDYVPHEEAIQYQKKSQVLLLLEIDAEETRGIIPGKLFEYLAARRPVLAVGPKEWEAGDLLVSTGAGRVFNYQEESGLKKVILEWFKKYQSGNLNVKETQITQFSRRELTRKLAQLLHGNRI</sequence>
<reference evidence="2" key="1">
    <citation type="submission" date="2022-11" db="EMBL/GenBank/DDBJ databases">
        <title>The characterization of three novel Bacteroidetes species and genomic analysis of their roles in tidal elemental geochemical cycles.</title>
        <authorList>
            <person name="Ma K.-J."/>
        </authorList>
    </citation>
    <scope>NUCLEOTIDE SEQUENCE</scope>
    <source>
        <strain evidence="2">M415</strain>
    </source>
</reference>
<dbReference type="SUPFAM" id="SSF53756">
    <property type="entry name" value="UDP-Glycosyltransferase/glycogen phosphorylase"/>
    <property type="match status" value="1"/>
</dbReference>
<dbReference type="CDD" id="cd03794">
    <property type="entry name" value="GT4_WbuB-like"/>
    <property type="match status" value="1"/>
</dbReference>
<dbReference type="Gene3D" id="3.40.50.2000">
    <property type="entry name" value="Glycogen Phosphorylase B"/>
    <property type="match status" value="2"/>
</dbReference>
<dbReference type="AlphaFoldDB" id="A0AAE3ML93"/>
<proteinExistence type="predicted"/>
<comment type="caution">
    <text evidence="2">The sequence shown here is derived from an EMBL/GenBank/DDBJ whole genome shotgun (WGS) entry which is preliminary data.</text>
</comment>
<dbReference type="RefSeq" id="WP_266012155.1">
    <property type="nucleotide sequence ID" value="NZ_JAPFQP010000002.1"/>
</dbReference>
<dbReference type="Pfam" id="PF13439">
    <property type="entry name" value="Glyco_transf_4"/>
    <property type="match status" value="1"/>
</dbReference>
<protein>
    <submittedName>
        <fullName evidence="2">Glycosyltransferase family 4 protein</fullName>
    </submittedName>
</protein>
<organism evidence="2 3">
    <name type="scientific">Lentiprolixibacter aurantiacus</name>
    <dbReference type="NCBI Taxonomy" id="2993939"/>
    <lineage>
        <taxon>Bacteria</taxon>
        <taxon>Pseudomonadati</taxon>
        <taxon>Bacteroidota</taxon>
        <taxon>Flavobacteriia</taxon>
        <taxon>Flavobacteriales</taxon>
        <taxon>Flavobacteriaceae</taxon>
        <taxon>Lentiprolixibacter</taxon>
    </lineage>
</organism>
<dbReference type="EMBL" id="JAPFQP010000002">
    <property type="protein sequence ID" value="MCX2719473.1"/>
    <property type="molecule type" value="Genomic_DNA"/>
</dbReference>
<accession>A0AAE3ML93</accession>
<dbReference type="GO" id="GO:0016757">
    <property type="term" value="F:glycosyltransferase activity"/>
    <property type="evidence" value="ECO:0007669"/>
    <property type="project" value="UniProtKB-ARBA"/>
</dbReference>
<dbReference type="InterPro" id="IPR028098">
    <property type="entry name" value="Glyco_trans_4-like_N"/>
</dbReference>
<evidence type="ECO:0000259" key="1">
    <source>
        <dbReference type="Pfam" id="PF13439"/>
    </source>
</evidence>
<evidence type="ECO:0000313" key="2">
    <source>
        <dbReference type="EMBL" id="MCX2719473.1"/>
    </source>
</evidence>
<keyword evidence="3" id="KW-1185">Reference proteome</keyword>
<feature type="domain" description="Glycosyltransferase subfamily 4-like N-terminal" evidence="1">
    <location>
        <begin position="107"/>
        <end position="232"/>
    </location>
</feature>
<name>A0AAE3ML93_9FLAO</name>
<dbReference type="Proteomes" id="UP001207116">
    <property type="component" value="Unassembled WGS sequence"/>
</dbReference>